<dbReference type="RefSeq" id="WP_047810481.1">
    <property type="nucleotide sequence ID" value="NZ_LDZY01000008.1"/>
</dbReference>
<name>A0A0J1FPX3_9FIRM</name>
<dbReference type="SUPFAM" id="SSF54862">
    <property type="entry name" value="4Fe-4S ferredoxins"/>
    <property type="match status" value="1"/>
</dbReference>
<keyword evidence="5" id="KW-0670">Pyruvate</keyword>
<dbReference type="Proteomes" id="UP000036356">
    <property type="component" value="Unassembled WGS sequence"/>
</dbReference>
<sequence>MIAQINIDYALCRDPLNCRKCLSVCPSVVFVCGPTKVWKGRESDSREYKIFGRYYDKCSGCGDCVKVCPANAVQLIFVPREQLARKFREERAAQLKER</sequence>
<keyword evidence="6" id="KW-1185">Reference proteome</keyword>
<accession>A0A0J1FPX3</accession>
<dbReference type="EMBL" id="LDZY01000008">
    <property type="protein sequence ID" value="KLU65519.1"/>
    <property type="molecule type" value="Genomic_DNA"/>
</dbReference>
<keyword evidence="2" id="KW-0408">Iron</keyword>
<dbReference type="InterPro" id="IPR017896">
    <property type="entry name" value="4Fe4S_Fe-S-bd"/>
</dbReference>
<dbReference type="PROSITE" id="PS00198">
    <property type="entry name" value="4FE4S_FER_1"/>
    <property type="match status" value="1"/>
</dbReference>
<dbReference type="PATRIC" id="fig|476652.3.peg.2780"/>
<comment type="caution">
    <text evidence="5">The sequence shown here is derived from an EMBL/GenBank/DDBJ whole genome shotgun (WGS) entry which is preliminary data.</text>
</comment>
<dbReference type="Pfam" id="PF00037">
    <property type="entry name" value="Fer4"/>
    <property type="match status" value="1"/>
</dbReference>
<evidence type="ECO:0000313" key="5">
    <source>
        <dbReference type="EMBL" id="KLU65519.1"/>
    </source>
</evidence>
<dbReference type="Gene3D" id="3.30.70.20">
    <property type="match status" value="1"/>
</dbReference>
<keyword evidence="1" id="KW-0479">Metal-binding</keyword>
<dbReference type="STRING" id="476652.DEAC_c26560"/>
<gene>
    <name evidence="5" type="ORF">DEAC_c26560</name>
</gene>
<keyword evidence="3" id="KW-0411">Iron-sulfur</keyword>
<dbReference type="GO" id="GO:0046872">
    <property type="term" value="F:metal ion binding"/>
    <property type="evidence" value="ECO:0007669"/>
    <property type="project" value="UniProtKB-KW"/>
</dbReference>
<dbReference type="GO" id="GO:0051536">
    <property type="term" value="F:iron-sulfur cluster binding"/>
    <property type="evidence" value="ECO:0007669"/>
    <property type="project" value="UniProtKB-KW"/>
</dbReference>
<protein>
    <submittedName>
        <fullName evidence="5">Pyruvate flavodoxin oxidoreductase subunit delta</fullName>
    </submittedName>
</protein>
<dbReference type="PROSITE" id="PS51379">
    <property type="entry name" value="4FE4S_FER_2"/>
    <property type="match status" value="1"/>
</dbReference>
<evidence type="ECO:0000313" key="6">
    <source>
        <dbReference type="Proteomes" id="UP000036356"/>
    </source>
</evidence>
<evidence type="ECO:0000259" key="4">
    <source>
        <dbReference type="PROSITE" id="PS51379"/>
    </source>
</evidence>
<reference evidence="5 6" key="1">
    <citation type="submission" date="2015-06" db="EMBL/GenBank/DDBJ databases">
        <title>Draft genome of the moderately acidophilic sulfate reducer Candidatus Desulfosporosinus acididurans strain M1.</title>
        <authorList>
            <person name="Poehlein A."/>
            <person name="Petzsch P."/>
            <person name="Johnson B.D."/>
            <person name="Schloemann M."/>
            <person name="Daniel R."/>
            <person name="Muehling M."/>
        </authorList>
    </citation>
    <scope>NUCLEOTIDE SEQUENCE [LARGE SCALE GENOMIC DNA]</scope>
    <source>
        <strain evidence="5 6">M1</strain>
    </source>
</reference>
<proteinExistence type="predicted"/>
<dbReference type="AlphaFoldDB" id="A0A0J1FPX3"/>
<evidence type="ECO:0000256" key="1">
    <source>
        <dbReference type="ARBA" id="ARBA00022723"/>
    </source>
</evidence>
<evidence type="ECO:0000256" key="3">
    <source>
        <dbReference type="ARBA" id="ARBA00023014"/>
    </source>
</evidence>
<organism evidence="5 6">
    <name type="scientific">Desulfosporosinus acididurans</name>
    <dbReference type="NCBI Taxonomy" id="476652"/>
    <lineage>
        <taxon>Bacteria</taxon>
        <taxon>Bacillati</taxon>
        <taxon>Bacillota</taxon>
        <taxon>Clostridia</taxon>
        <taxon>Eubacteriales</taxon>
        <taxon>Desulfitobacteriaceae</taxon>
        <taxon>Desulfosporosinus</taxon>
    </lineage>
</organism>
<evidence type="ECO:0000256" key="2">
    <source>
        <dbReference type="ARBA" id="ARBA00023004"/>
    </source>
</evidence>
<feature type="domain" description="4Fe-4S ferredoxin-type" evidence="4">
    <location>
        <begin position="48"/>
        <end position="78"/>
    </location>
</feature>
<dbReference type="InterPro" id="IPR017900">
    <property type="entry name" value="4Fe4S_Fe_S_CS"/>
</dbReference>